<keyword evidence="2" id="KW-0342">GTP-binding</keyword>
<dbReference type="EMBL" id="BMAW01095089">
    <property type="protein sequence ID" value="GFS68625.1"/>
    <property type="molecule type" value="Genomic_DNA"/>
</dbReference>
<keyword evidence="4" id="KW-1185">Reference proteome</keyword>
<dbReference type="Gene3D" id="3.40.50.300">
    <property type="entry name" value="P-loop containing nucleotide triphosphate hydrolases"/>
    <property type="match status" value="1"/>
</dbReference>
<evidence type="ECO:0000256" key="1">
    <source>
        <dbReference type="ARBA" id="ARBA00022741"/>
    </source>
</evidence>
<keyword evidence="1" id="KW-0547">Nucleotide-binding</keyword>
<dbReference type="SMART" id="SM00173">
    <property type="entry name" value="RAS"/>
    <property type="match status" value="1"/>
</dbReference>
<dbReference type="SUPFAM" id="SSF52540">
    <property type="entry name" value="P-loop containing nucleoside triphosphate hydrolases"/>
    <property type="match status" value="1"/>
</dbReference>
<dbReference type="GO" id="GO:0005525">
    <property type="term" value="F:GTP binding"/>
    <property type="evidence" value="ECO:0007669"/>
    <property type="project" value="UniProtKB-KW"/>
</dbReference>
<reference evidence="3" key="1">
    <citation type="submission" date="2020-08" db="EMBL/GenBank/DDBJ databases">
        <title>Multicomponent nature underlies the extraordinary mechanical properties of spider dragline silk.</title>
        <authorList>
            <person name="Kono N."/>
            <person name="Nakamura H."/>
            <person name="Mori M."/>
            <person name="Yoshida Y."/>
            <person name="Ohtoshi R."/>
            <person name="Malay A.D."/>
            <person name="Moran D.A.P."/>
            <person name="Tomita M."/>
            <person name="Numata K."/>
            <person name="Arakawa K."/>
        </authorList>
    </citation>
    <scope>NUCLEOTIDE SEQUENCE</scope>
</reference>
<dbReference type="GO" id="GO:0035006">
    <property type="term" value="P:melanization defense response"/>
    <property type="evidence" value="ECO:0007669"/>
    <property type="project" value="UniProtKB-ARBA"/>
</dbReference>
<accession>A0A8X6T1Q1</accession>
<dbReference type="PANTHER" id="PTHR24072">
    <property type="entry name" value="RHO FAMILY GTPASE"/>
    <property type="match status" value="1"/>
</dbReference>
<dbReference type="GO" id="GO:0003924">
    <property type="term" value="F:GTPase activity"/>
    <property type="evidence" value="ECO:0007669"/>
    <property type="project" value="InterPro"/>
</dbReference>
<protein>
    <submittedName>
        <fullName evidence="3">Uncharacterized protein</fullName>
    </submittedName>
</protein>
<dbReference type="SMART" id="SM00174">
    <property type="entry name" value="RHO"/>
    <property type="match status" value="1"/>
</dbReference>
<comment type="caution">
    <text evidence="3">The sequence shown here is derived from an EMBL/GenBank/DDBJ whole genome shotgun (WGS) entry which is preliminary data.</text>
</comment>
<dbReference type="InterPro" id="IPR001806">
    <property type="entry name" value="Small_GTPase"/>
</dbReference>
<organism evidence="3 4">
    <name type="scientific">Nephila pilipes</name>
    <name type="common">Giant wood spider</name>
    <name type="synonym">Nephila maculata</name>
    <dbReference type="NCBI Taxonomy" id="299642"/>
    <lineage>
        <taxon>Eukaryota</taxon>
        <taxon>Metazoa</taxon>
        <taxon>Ecdysozoa</taxon>
        <taxon>Arthropoda</taxon>
        <taxon>Chelicerata</taxon>
        <taxon>Arachnida</taxon>
        <taxon>Araneae</taxon>
        <taxon>Araneomorphae</taxon>
        <taxon>Entelegynae</taxon>
        <taxon>Araneoidea</taxon>
        <taxon>Nephilidae</taxon>
        <taxon>Nephila</taxon>
    </lineage>
</organism>
<gene>
    <name evidence="3" type="ORF">NPIL_592151</name>
</gene>
<dbReference type="Pfam" id="PF00071">
    <property type="entry name" value="Ras"/>
    <property type="match status" value="1"/>
</dbReference>
<evidence type="ECO:0000313" key="3">
    <source>
        <dbReference type="EMBL" id="GFS68625.1"/>
    </source>
</evidence>
<dbReference type="GO" id="GO:0003006">
    <property type="term" value="P:developmental process involved in reproduction"/>
    <property type="evidence" value="ECO:0007669"/>
    <property type="project" value="UniProtKB-ARBA"/>
</dbReference>
<dbReference type="InterPro" id="IPR003578">
    <property type="entry name" value="Small_GTPase_Rho"/>
</dbReference>
<dbReference type="InterPro" id="IPR027417">
    <property type="entry name" value="P-loop_NTPase"/>
</dbReference>
<dbReference type="Proteomes" id="UP000887013">
    <property type="component" value="Unassembled WGS sequence"/>
</dbReference>
<sequence>MPSTTQTFRKIVPIPKMLYILVLGDHHCGKTSLIQNFIRCKGEEFQESITALGTLYVVRMNIEGKKFSVGIFDTHLDFISENDQEVWFPHIRIVIICYSITDEKSLYRTSYLADIIKTRIENPRIILVGNKMDIRMNRSIEERFHFVWHWLGYLTAEFLGAHWFLECSDKSERSAEDVFEAAVLSFLGRRCKRRWFSI</sequence>
<dbReference type="AlphaFoldDB" id="A0A8X6T1Q1"/>
<dbReference type="GO" id="GO:0001667">
    <property type="term" value="P:ameboidal-type cell migration"/>
    <property type="evidence" value="ECO:0007669"/>
    <property type="project" value="UniProtKB-ARBA"/>
</dbReference>
<dbReference type="OrthoDB" id="3199917at2759"/>
<evidence type="ECO:0000313" key="4">
    <source>
        <dbReference type="Proteomes" id="UP000887013"/>
    </source>
</evidence>
<dbReference type="PRINTS" id="PR00449">
    <property type="entry name" value="RASTRNSFRMNG"/>
</dbReference>
<proteinExistence type="predicted"/>
<name>A0A8X6T1Q1_NEPPI</name>
<dbReference type="GO" id="GO:0022412">
    <property type="term" value="P:cellular process involved in reproduction in multicellular organism"/>
    <property type="evidence" value="ECO:0007669"/>
    <property type="project" value="UniProtKB-ARBA"/>
</dbReference>
<dbReference type="GO" id="GO:0035099">
    <property type="term" value="P:hemocyte migration"/>
    <property type="evidence" value="ECO:0007669"/>
    <property type="project" value="UniProtKB-ARBA"/>
</dbReference>
<dbReference type="GO" id="GO:0007264">
    <property type="term" value="P:small GTPase-mediated signal transduction"/>
    <property type="evidence" value="ECO:0007669"/>
    <property type="project" value="InterPro"/>
</dbReference>
<evidence type="ECO:0000256" key="2">
    <source>
        <dbReference type="ARBA" id="ARBA00023134"/>
    </source>
</evidence>